<evidence type="ECO:0000313" key="13">
    <source>
        <dbReference type="EMBL" id="HCO24806.1"/>
    </source>
</evidence>
<dbReference type="CDD" id="cd01991">
    <property type="entry name" value="Asn_synthase_B_C"/>
    <property type="match status" value="1"/>
</dbReference>
<dbReference type="InterPro" id="IPR029055">
    <property type="entry name" value="Ntn_hydrolases_N"/>
</dbReference>
<comment type="catalytic activity">
    <reaction evidence="7">
        <text>L-aspartate + L-glutamine + ATP + H2O = L-asparagine + L-glutamate + AMP + diphosphate + H(+)</text>
        <dbReference type="Rhea" id="RHEA:12228"/>
        <dbReference type="ChEBI" id="CHEBI:15377"/>
        <dbReference type="ChEBI" id="CHEBI:15378"/>
        <dbReference type="ChEBI" id="CHEBI:29985"/>
        <dbReference type="ChEBI" id="CHEBI:29991"/>
        <dbReference type="ChEBI" id="CHEBI:30616"/>
        <dbReference type="ChEBI" id="CHEBI:33019"/>
        <dbReference type="ChEBI" id="CHEBI:58048"/>
        <dbReference type="ChEBI" id="CHEBI:58359"/>
        <dbReference type="ChEBI" id="CHEBI:456215"/>
        <dbReference type="EC" id="6.3.5.4"/>
    </reaction>
</comment>
<dbReference type="InterPro" id="IPR006426">
    <property type="entry name" value="Asn_synth_AEB"/>
</dbReference>
<dbReference type="PIRSF" id="PIRSF001589">
    <property type="entry name" value="Asn_synthetase_glu-h"/>
    <property type="match status" value="1"/>
</dbReference>
<dbReference type="SUPFAM" id="SSF52402">
    <property type="entry name" value="Adenine nucleotide alpha hydrolases-like"/>
    <property type="match status" value="1"/>
</dbReference>
<dbReference type="CDD" id="cd00712">
    <property type="entry name" value="AsnB"/>
    <property type="match status" value="1"/>
</dbReference>
<dbReference type="PROSITE" id="PS51278">
    <property type="entry name" value="GATASE_TYPE_2"/>
    <property type="match status" value="1"/>
</dbReference>
<organism evidence="13 14">
    <name type="scientific">Gimesia maris</name>
    <dbReference type="NCBI Taxonomy" id="122"/>
    <lineage>
        <taxon>Bacteria</taxon>
        <taxon>Pseudomonadati</taxon>
        <taxon>Planctomycetota</taxon>
        <taxon>Planctomycetia</taxon>
        <taxon>Planctomycetales</taxon>
        <taxon>Planctomycetaceae</taxon>
        <taxon>Gimesia</taxon>
    </lineage>
</organism>
<dbReference type="InterPro" id="IPR014729">
    <property type="entry name" value="Rossmann-like_a/b/a_fold"/>
</dbReference>
<dbReference type="EC" id="6.3.5.4" evidence="3"/>
<dbReference type="Gene3D" id="3.60.20.10">
    <property type="entry name" value="Glutamine Phosphoribosylpyrophosphate, subunit 1, domain 1"/>
    <property type="match status" value="1"/>
</dbReference>
<dbReference type="InterPro" id="IPR033738">
    <property type="entry name" value="AsnB_N"/>
</dbReference>
<reference evidence="13 14" key="1">
    <citation type="journal article" date="2018" name="Nat. Biotechnol.">
        <title>A standardized bacterial taxonomy based on genome phylogeny substantially revises the tree of life.</title>
        <authorList>
            <person name="Parks D.H."/>
            <person name="Chuvochina M."/>
            <person name="Waite D.W."/>
            <person name="Rinke C."/>
            <person name="Skarshewski A."/>
            <person name="Chaumeil P.A."/>
            <person name="Hugenholtz P."/>
        </authorList>
    </citation>
    <scope>NUCLEOTIDE SEQUENCE [LARGE SCALE GENOMIC DNA]</scope>
    <source>
        <strain evidence="13">UBA9375</strain>
    </source>
</reference>
<dbReference type="Gene3D" id="3.40.50.620">
    <property type="entry name" value="HUPs"/>
    <property type="match status" value="2"/>
</dbReference>
<proteinExistence type="inferred from homology"/>
<dbReference type="SUPFAM" id="SSF56235">
    <property type="entry name" value="N-terminal nucleophile aminohydrolases (Ntn hydrolases)"/>
    <property type="match status" value="1"/>
</dbReference>
<dbReference type="InterPro" id="IPR051786">
    <property type="entry name" value="ASN_synthetase/amidase"/>
</dbReference>
<evidence type="ECO:0000256" key="9">
    <source>
        <dbReference type="PIRSR" id="PIRSR001589-2"/>
    </source>
</evidence>
<dbReference type="GO" id="GO:0005524">
    <property type="term" value="F:ATP binding"/>
    <property type="evidence" value="ECO:0007669"/>
    <property type="project" value="UniProtKB-KW"/>
</dbReference>
<feature type="binding site" evidence="9">
    <location>
        <position position="123"/>
    </location>
    <ligand>
        <name>L-glutamine</name>
        <dbReference type="ChEBI" id="CHEBI:58359"/>
    </ligand>
</feature>
<evidence type="ECO:0000256" key="3">
    <source>
        <dbReference type="ARBA" id="ARBA00012737"/>
    </source>
</evidence>
<dbReference type="PANTHER" id="PTHR43284:SF1">
    <property type="entry name" value="ASPARAGINE SYNTHETASE"/>
    <property type="match status" value="1"/>
</dbReference>
<feature type="active site" description="For GATase activity" evidence="8">
    <location>
        <position position="2"/>
    </location>
</feature>
<feature type="binding site" evidence="9">
    <location>
        <position position="317"/>
    </location>
    <ligand>
        <name>ATP</name>
        <dbReference type="ChEBI" id="CHEBI:30616"/>
    </ligand>
</feature>
<feature type="binding site" evidence="9">
    <location>
        <begin position="389"/>
        <end position="390"/>
    </location>
    <ligand>
        <name>ATP</name>
        <dbReference type="ChEBI" id="CHEBI:30616"/>
    </ligand>
</feature>
<dbReference type="AlphaFoldDB" id="A0A3D3R891"/>
<dbReference type="GO" id="GO:0005829">
    <property type="term" value="C:cytosol"/>
    <property type="evidence" value="ECO:0007669"/>
    <property type="project" value="TreeGrafter"/>
</dbReference>
<name>A0A3D3R891_9PLAN</name>
<keyword evidence="6 8" id="KW-0315">Glutamine amidotransferase</keyword>
<comment type="pathway">
    <text evidence="1">Amino-acid biosynthesis; L-asparagine biosynthesis; L-asparagine from L-aspartate (L-Gln route): step 1/1.</text>
</comment>
<feature type="region of interest" description="Disordered" evidence="11">
    <location>
        <begin position="29"/>
        <end position="55"/>
    </location>
</feature>
<sequence length="670" mass="76847">MCGITGTSWTSRDKNISPDVLQRMTSVLAHRGPDDSGGFHSDNPGKSISFSPGNSFADFQPQSQAGAALGHRRLSIIDLGTGHQPLTNEDGTVWIVFNGEIYNYQELRKELIQQGHQFKTETDTEVIVHLYEEQGTACVERLRGMFAFAIWDERRQRLFIARDRLGQKPLFYRQEADRLSFASELKSLLQIPGADRTVDPHAIDLFLAYQYVPHPWSILKGYHKLPPAHRAVYENGQLQIERYWTPPYQHPETNSQFPFQSVDQWSAALRETLTESVRIRMRSDVPLGAFLSGGIDSTIIAGLMQGMSDRPVHTFSIGFPVKQFDERSYAREAAKMLGTDHHEYVVEPAALEMLPRLAWHYDEPFADSSAIPTMYLSQVTRQEVTVSLSGDGGDELFAGYDRYRAVALSQWFDRLPAFARKMMTASIWQKMPASVEQKSFRRRVKRFLAGLSVPPERRYLKWVGIFDTERRQEMYSPGFREQLTDFDADQFLLDAYQLCPDRDFVTRTTATDVQTYLPCDILTKVDIASMAHSLECRSPFLDHHVAELAAAMPLKYKMHKGRGKQILTDTFSDLLPESIQTRKKMGFGVPLNHWFRNELKPLLFDVLLDQRAIDRQIFDPQAVEQLISEHLNLQWDHSARLWSLLVLELWFQTFLDPATIPDHFPDPLLI</sequence>
<dbReference type="Pfam" id="PF00733">
    <property type="entry name" value="Asn_synthase"/>
    <property type="match status" value="1"/>
</dbReference>
<dbReference type="NCBIfam" id="TIGR01536">
    <property type="entry name" value="asn_synth_AEB"/>
    <property type="match status" value="1"/>
</dbReference>
<feature type="compositionally biased region" description="Polar residues" evidence="11">
    <location>
        <begin position="44"/>
        <end position="54"/>
    </location>
</feature>
<dbReference type="InterPro" id="IPR017932">
    <property type="entry name" value="GATase_2_dom"/>
</dbReference>
<dbReference type="GO" id="GO:0004066">
    <property type="term" value="F:asparagine synthase (glutamine-hydrolyzing) activity"/>
    <property type="evidence" value="ECO:0007669"/>
    <property type="project" value="UniProtKB-EC"/>
</dbReference>
<dbReference type="Proteomes" id="UP000263642">
    <property type="component" value="Unassembled WGS sequence"/>
</dbReference>
<evidence type="ECO:0000259" key="12">
    <source>
        <dbReference type="PROSITE" id="PS51278"/>
    </source>
</evidence>
<comment type="similarity">
    <text evidence="2">Belongs to the asparagine synthetase family.</text>
</comment>
<dbReference type="InterPro" id="IPR001962">
    <property type="entry name" value="Asn_synthase"/>
</dbReference>
<evidence type="ECO:0000256" key="8">
    <source>
        <dbReference type="PIRSR" id="PIRSR001589-1"/>
    </source>
</evidence>
<keyword evidence="4 9" id="KW-0547">Nucleotide-binding</keyword>
<evidence type="ECO:0000256" key="1">
    <source>
        <dbReference type="ARBA" id="ARBA00005187"/>
    </source>
</evidence>
<dbReference type="PANTHER" id="PTHR43284">
    <property type="entry name" value="ASPARAGINE SYNTHETASE (GLUTAMINE-HYDROLYZING)"/>
    <property type="match status" value="1"/>
</dbReference>
<keyword evidence="5 9" id="KW-0067">ATP-binding</keyword>
<keyword evidence="8" id="KW-0061">Asparagine biosynthesis</keyword>
<evidence type="ECO:0000256" key="5">
    <source>
        <dbReference type="ARBA" id="ARBA00022840"/>
    </source>
</evidence>
<comment type="caution">
    <text evidence="13">The sequence shown here is derived from an EMBL/GenBank/DDBJ whole genome shotgun (WGS) entry which is preliminary data.</text>
</comment>
<evidence type="ECO:0000313" key="14">
    <source>
        <dbReference type="Proteomes" id="UP000263642"/>
    </source>
</evidence>
<feature type="site" description="Important for beta-aspartyl-AMP intermediate formation" evidence="10">
    <location>
        <position position="391"/>
    </location>
</feature>
<gene>
    <name evidence="13" type="primary">asnB</name>
    <name evidence="13" type="ORF">DIT97_17920</name>
</gene>
<keyword evidence="8" id="KW-0028">Amino-acid biosynthesis</keyword>
<dbReference type="Pfam" id="PF13537">
    <property type="entry name" value="GATase_7"/>
    <property type="match status" value="1"/>
</dbReference>
<dbReference type="GO" id="GO:0006529">
    <property type="term" value="P:asparagine biosynthetic process"/>
    <property type="evidence" value="ECO:0007669"/>
    <property type="project" value="UniProtKB-KW"/>
</dbReference>
<feature type="domain" description="Glutamine amidotransferase type-2" evidence="12">
    <location>
        <begin position="2"/>
        <end position="236"/>
    </location>
</feature>
<dbReference type="EMBL" id="DQAY01000108">
    <property type="protein sequence ID" value="HCO24806.1"/>
    <property type="molecule type" value="Genomic_DNA"/>
</dbReference>
<evidence type="ECO:0000256" key="11">
    <source>
        <dbReference type="SAM" id="MobiDB-lite"/>
    </source>
</evidence>
<evidence type="ECO:0000256" key="10">
    <source>
        <dbReference type="PIRSR" id="PIRSR001589-3"/>
    </source>
</evidence>
<evidence type="ECO:0000256" key="4">
    <source>
        <dbReference type="ARBA" id="ARBA00022741"/>
    </source>
</evidence>
<accession>A0A3D3R891</accession>
<evidence type="ECO:0000256" key="7">
    <source>
        <dbReference type="ARBA" id="ARBA00048741"/>
    </source>
</evidence>
<evidence type="ECO:0000256" key="2">
    <source>
        <dbReference type="ARBA" id="ARBA00005752"/>
    </source>
</evidence>
<protein>
    <recommendedName>
        <fullName evidence="3">asparagine synthase (glutamine-hydrolyzing)</fullName>
        <ecNumber evidence="3">6.3.5.4</ecNumber>
    </recommendedName>
</protein>
<evidence type="ECO:0000256" key="6">
    <source>
        <dbReference type="ARBA" id="ARBA00022962"/>
    </source>
</evidence>